<name>A0A1X1G308_STROR</name>
<accession>A0A1X1G308</accession>
<gene>
    <name evidence="2" type="ORF">B7728_02120</name>
</gene>
<dbReference type="Pfam" id="PF07083">
    <property type="entry name" value="DUF1351"/>
    <property type="match status" value="1"/>
</dbReference>
<dbReference type="AlphaFoldDB" id="A0A1X1G308"/>
<evidence type="ECO:0000313" key="2">
    <source>
        <dbReference type="EMBL" id="ORO41267.1"/>
    </source>
</evidence>
<dbReference type="Proteomes" id="UP000193633">
    <property type="component" value="Unassembled WGS sequence"/>
</dbReference>
<evidence type="ECO:0008006" key="4">
    <source>
        <dbReference type="Google" id="ProtNLM"/>
    </source>
</evidence>
<evidence type="ECO:0000313" key="3">
    <source>
        <dbReference type="Proteomes" id="UP000193633"/>
    </source>
</evidence>
<reference evidence="2 3" key="1">
    <citation type="journal article" date="2016" name="Eur. J. Clin. Microbiol. Infect. Dis.">
        <title>Whole genome sequencing as a tool for phylogenetic analysis of clinical strains of Mitis group streptococci.</title>
        <authorList>
            <person name="Rasmussen L.H."/>
            <person name="Dargis R."/>
            <person name="Hojholt K."/>
            <person name="Christensen J.J."/>
            <person name="Skovgaard O."/>
            <person name="Justesen U.S."/>
            <person name="Rosenvinge F.S."/>
            <person name="Moser C."/>
            <person name="Lukjancenko O."/>
            <person name="Rasmussen S."/>
            <person name="Nielsen X.C."/>
        </authorList>
    </citation>
    <scope>NUCLEOTIDE SEQUENCE [LARGE SCALE GENOMIC DNA]</scope>
    <source>
        <strain evidence="2 3">OD_339823_10</strain>
    </source>
</reference>
<feature type="compositionally biased region" description="Polar residues" evidence="1">
    <location>
        <begin position="303"/>
        <end position="340"/>
    </location>
</feature>
<dbReference type="EMBL" id="NCUD01000040">
    <property type="protein sequence ID" value="ORO41267.1"/>
    <property type="molecule type" value="Genomic_DNA"/>
</dbReference>
<protein>
    <recommendedName>
        <fullName evidence="4">DUF1351 domain-containing protein</fullName>
    </recommendedName>
</protein>
<organism evidence="2 3">
    <name type="scientific">Streptococcus oralis subsp. tigurinus</name>
    <dbReference type="NCBI Taxonomy" id="1077464"/>
    <lineage>
        <taxon>Bacteria</taxon>
        <taxon>Bacillati</taxon>
        <taxon>Bacillota</taxon>
        <taxon>Bacilli</taxon>
        <taxon>Lactobacillales</taxon>
        <taxon>Streptococcaceae</taxon>
        <taxon>Streptococcus</taxon>
    </lineage>
</organism>
<dbReference type="RefSeq" id="WP_084851360.1">
    <property type="nucleotide sequence ID" value="NZ_NCUD01000040.1"/>
</dbReference>
<proteinExistence type="predicted"/>
<feature type="region of interest" description="Disordered" evidence="1">
    <location>
        <begin position="294"/>
        <end position="340"/>
    </location>
</feature>
<evidence type="ECO:0000256" key="1">
    <source>
        <dbReference type="SAM" id="MobiDB-lite"/>
    </source>
</evidence>
<sequence>MTEELKDVTDSLELVPVTDLEVGFVLKAAEIEIQGKEVLEQALVAYQKKYAGYIVTEETLSDDTKVKDELGRVQRQIEQELKNQLKDYSNPLDEVKAWVNAVLDPIKTLQADIKNQIREFEERATEARKETVREAFESEIADSGVDLDIKLFAIYFDDLSKKKCFMADNVRINQATSKMIVDLVAEEATKKQQREAGLIQITEAAAKAGFGPAVYIRLYEGGAKLEDILQAILDDKDLADKAKAEEELKKRIKEMTAIAEDNDLAPQKYVDMLKEGKSVLDVINILHADAAEMRQAQAEAERNTQNQSYTQNQPEFEPETSSEGNSAHEQGVGQKSQNMASDDVAKKYGYRYQNMEIIFPEKNMRQVKEQFKAISQELGIIVRVMPEMASKAERVEME</sequence>
<dbReference type="InterPro" id="IPR009785">
    <property type="entry name" value="Prophage_Lj928_Orf309"/>
</dbReference>
<comment type="caution">
    <text evidence="2">The sequence shown here is derived from an EMBL/GenBank/DDBJ whole genome shotgun (WGS) entry which is preliminary data.</text>
</comment>